<organism evidence="4 5">
    <name type="scientific">Egicoccus halophilus</name>
    <dbReference type="NCBI Taxonomy" id="1670830"/>
    <lineage>
        <taxon>Bacteria</taxon>
        <taxon>Bacillati</taxon>
        <taxon>Actinomycetota</taxon>
        <taxon>Nitriliruptoria</taxon>
        <taxon>Egicoccales</taxon>
        <taxon>Egicoccaceae</taxon>
        <taxon>Egicoccus</taxon>
    </lineage>
</organism>
<dbReference type="RefSeq" id="WP_130649113.1">
    <property type="nucleotide sequence ID" value="NZ_BMHA01000007.1"/>
</dbReference>
<dbReference type="AlphaFoldDB" id="A0A8J3EUW8"/>
<feature type="region of interest" description="Disordered" evidence="1">
    <location>
        <begin position="26"/>
        <end position="54"/>
    </location>
</feature>
<evidence type="ECO:0000259" key="3">
    <source>
        <dbReference type="Pfam" id="PF03713"/>
    </source>
</evidence>
<dbReference type="OrthoDB" id="26872at2"/>
<evidence type="ECO:0000313" key="5">
    <source>
        <dbReference type="Proteomes" id="UP000650511"/>
    </source>
</evidence>
<feature type="chain" id="PRO_5039679841" evidence="2">
    <location>
        <begin position="18"/>
        <end position="223"/>
    </location>
</feature>
<evidence type="ECO:0000313" key="4">
    <source>
        <dbReference type="EMBL" id="GGI06843.1"/>
    </source>
</evidence>
<dbReference type="PANTHER" id="PTHR36933:SF1">
    <property type="entry name" value="SLL0788 PROTEIN"/>
    <property type="match status" value="1"/>
</dbReference>
<evidence type="ECO:0000256" key="1">
    <source>
        <dbReference type="SAM" id="MobiDB-lite"/>
    </source>
</evidence>
<proteinExistence type="predicted"/>
<keyword evidence="4" id="KW-0449">Lipoprotein</keyword>
<evidence type="ECO:0000256" key="2">
    <source>
        <dbReference type="SAM" id="SignalP"/>
    </source>
</evidence>
<reference evidence="4" key="1">
    <citation type="journal article" date="2014" name="Int. J. Syst. Evol. Microbiol.">
        <title>Complete genome sequence of Corynebacterium casei LMG S-19264T (=DSM 44701T), isolated from a smear-ripened cheese.</title>
        <authorList>
            <consortium name="US DOE Joint Genome Institute (JGI-PGF)"/>
            <person name="Walter F."/>
            <person name="Albersmeier A."/>
            <person name="Kalinowski J."/>
            <person name="Ruckert C."/>
        </authorList>
    </citation>
    <scope>NUCLEOTIDE SEQUENCE</scope>
    <source>
        <strain evidence="4">CGMCC 1.14988</strain>
    </source>
</reference>
<dbReference type="PANTHER" id="PTHR36933">
    <property type="entry name" value="SLL0788 PROTEIN"/>
    <property type="match status" value="1"/>
</dbReference>
<reference evidence="4" key="2">
    <citation type="submission" date="2020-09" db="EMBL/GenBank/DDBJ databases">
        <authorList>
            <person name="Sun Q."/>
            <person name="Zhou Y."/>
        </authorList>
    </citation>
    <scope>NUCLEOTIDE SEQUENCE</scope>
    <source>
        <strain evidence="4">CGMCC 1.14988</strain>
    </source>
</reference>
<dbReference type="PROSITE" id="PS51257">
    <property type="entry name" value="PROKAR_LIPOPROTEIN"/>
    <property type="match status" value="1"/>
</dbReference>
<dbReference type="Pfam" id="PF03713">
    <property type="entry name" value="DUF305"/>
    <property type="match status" value="1"/>
</dbReference>
<protein>
    <submittedName>
        <fullName evidence="4">Lipoprotein</fullName>
    </submittedName>
</protein>
<name>A0A8J3EUW8_9ACTN</name>
<accession>A0A8J3EUW8</accession>
<feature type="signal peptide" evidence="2">
    <location>
        <begin position="1"/>
        <end position="17"/>
    </location>
</feature>
<dbReference type="Gene3D" id="1.20.1260.10">
    <property type="match status" value="1"/>
</dbReference>
<dbReference type="InterPro" id="IPR012347">
    <property type="entry name" value="Ferritin-like"/>
</dbReference>
<dbReference type="Proteomes" id="UP000650511">
    <property type="component" value="Unassembled WGS sequence"/>
</dbReference>
<gene>
    <name evidence="4" type="ORF">GCM10011354_21120</name>
</gene>
<keyword evidence="2" id="KW-0732">Signal</keyword>
<comment type="caution">
    <text evidence="4">The sequence shown here is derived from an EMBL/GenBank/DDBJ whole genome shotgun (WGS) entry which is preliminary data.</text>
</comment>
<dbReference type="EMBL" id="BMHA01000007">
    <property type="protein sequence ID" value="GGI06843.1"/>
    <property type="molecule type" value="Genomic_DNA"/>
</dbReference>
<feature type="domain" description="DUF305" evidence="3">
    <location>
        <begin position="69"/>
        <end position="218"/>
    </location>
</feature>
<keyword evidence="5" id="KW-1185">Reference proteome</keyword>
<sequence>MKRVSLISMAVVVGVVAAGCTGGTAEEEPAAASSEPRIIQPGAPGEPSRELTPEEAAEAVEPPSATDADVAFMQGMIPHHAQALRMTRLVEDRTEREDLPLFAERMDISQEDEIDLMRRWLEERDEEVPSLLAEHEGHEGELMPGMLTEEEFAELEAAEGETFDRLFLESMMRHHAGALQMVEELFAAEGGQEPEISQFAMHIVSDQEIEMSRMQQMLADLDG</sequence>
<dbReference type="InterPro" id="IPR005183">
    <property type="entry name" value="DUF305_CopM-like"/>
</dbReference>